<dbReference type="EMBL" id="MT536174">
    <property type="protein sequence ID" value="QKW95613.1"/>
    <property type="molecule type" value="Genomic_DNA"/>
</dbReference>
<evidence type="ECO:0000313" key="2">
    <source>
        <dbReference type="Proteomes" id="UP000509379"/>
    </source>
</evidence>
<keyword evidence="2" id="KW-1185">Reference proteome</keyword>
<sequence>MAQGNPSHPVTQSMQTEWHKICALMMVANGMTEFEVTPDLIEQLANSERAIACDLRGGRMVIRMLTAEEGEKLARQEGGLPQ</sequence>
<name>A0A7D4XK51_9CAUD</name>
<dbReference type="Proteomes" id="UP000509379">
    <property type="component" value="Segment"/>
</dbReference>
<protein>
    <submittedName>
        <fullName evidence="1">Uncharacterized protein</fullName>
    </submittedName>
</protein>
<accession>A0A7D4XK51</accession>
<gene>
    <name evidence="1" type="ORF">AXL3_48</name>
</gene>
<organism evidence="1 2">
    <name type="scientific">Stenotrophomonas phage vB_SmaS-AXL_3</name>
    <dbReference type="NCBI Taxonomy" id="2740427"/>
    <lineage>
        <taxon>Viruses</taxon>
        <taxon>Duplodnaviria</taxon>
        <taxon>Heunggongvirae</taxon>
        <taxon>Uroviricota</taxon>
        <taxon>Caudoviricetes</taxon>
        <taxon>Axeltriavirus</taxon>
        <taxon>Axeltriavirus AXL3</taxon>
    </lineage>
</organism>
<reference evidence="1" key="1">
    <citation type="submission" date="2020-05" db="EMBL/GenBank/DDBJ databases">
        <title>Isolation and characterization of the novel bacteriophage AXL3 against Stenotrophomonas maltophilia.</title>
        <authorList>
            <person name="McCutcheon J.G."/>
            <person name="Lin A."/>
            <person name="Dennis J."/>
        </authorList>
    </citation>
    <scope>NUCLEOTIDE SEQUENCE [LARGE SCALE GENOMIC DNA]</scope>
</reference>
<evidence type="ECO:0000313" key="1">
    <source>
        <dbReference type="EMBL" id="QKW95613.1"/>
    </source>
</evidence>
<proteinExistence type="predicted"/>